<dbReference type="EMBL" id="AZST01001043">
    <property type="protein sequence ID" value="KEP46571.1"/>
    <property type="molecule type" value="Genomic_DNA"/>
</dbReference>
<proteinExistence type="predicted"/>
<organism evidence="2 3">
    <name type="scientific">Rhizoctonia solani 123E</name>
    <dbReference type="NCBI Taxonomy" id="1423351"/>
    <lineage>
        <taxon>Eukaryota</taxon>
        <taxon>Fungi</taxon>
        <taxon>Dikarya</taxon>
        <taxon>Basidiomycota</taxon>
        <taxon>Agaricomycotina</taxon>
        <taxon>Agaricomycetes</taxon>
        <taxon>Cantharellales</taxon>
        <taxon>Ceratobasidiaceae</taxon>
        <taxon>Rhizoctonia</taxon>
    </lineage>
</organism>
<feature type="compositionally biased region" description="Polar residues" evidence="1">
    <location>
        <begin position="1"/>
        <end position="19"/>
    </location>
</feature>
<evidence type="ECO:0000313" key="2">
    <source>
        <dbReference type="EMBL" id="KEP46571.1"/>
    </source>
</evidence>
<dbReference type="Proteomes" id="UP000027456">
    <property type="component" value="Unassembled WGS sequence"/>
</dbReference>
<evidence type="ECO:0000256" key="1">
    <source>
        <dbReference type="SAM" id="MobiDB-lite"/>
    </source>
</evidence>
<dbReference type="HOGENOM" id="CLU_114795_0_0_1"/>
<protein>
    <submittedName>
        <fullName evidence="2">Uncharacterized protein</fullName>
    </submittedName>
</protein>
<evidence type="ECO:0000313" key="3">
    <source>
        <dbReference type="Proteomes" id="UP000027456"/>
    </source>
</evidence>
<feature type="region of interest" description="Disordered" evidence="1">
    <location>
        <begin position="1"/>
        <end position="21"/>
    </location>
</feature>
<name>A0A074RHH3_9AGAM</name>
<dbReference type="AlphaFoldDB" id="A0A074RHH3"/>
<gene>
    <name evidence="2" type="ORF">V565_192050</name>
</gene>
<accession>A0A074RHH3</accession>
<dbReference type="OrthoDB" id="3239001at2759"/>
<comment type="caution">
    <text evidence="2">The sequence shown here is derived from an EMBL/GenBank/DDBJ whole genome shotgun (WGS) entry which is preliminary data.</text>
</comment>
<reference evidence="2 3" key="1">
    <citation type="submission" date="2013-12" db="EMBL/GenBank/DDBJ databases">
        <authorList>
            <person name="Cubeta M."/>
            <person name="Pakala S."/>
            <person name="Fedorova N."/>
            <person name="Thomas E."/>
            <person name="Dean R."/>
            <person name="Jabaji S."/>
            <person name="Neate S."/>
            <person name="Toda T."/>
            <person name="Tavantzis S."/>
            <person name="Vilgalys R."/>
            <person name="Bharathan N."/>
            <person name="Pakala S."/>
            <person name="Losada L.S."/>
            <person name="Zafar N."/>
            <person name="Nierman W."/>
        </authorList>
    </citation>
    <scope>NUCLEOTIDE SEQUENCE [LARGE SCALE GENOMIC DNA]</scope>
    <source>
        <strain evidence="2 3">123E</strain>
    </source>
</reference>
<sequence length="161" mass="18079">MVPPLNSNTSNAPAPAQNNLRRRSIRSATELVAKSAAEFVEIPALKDSVQVARDIIGAFKEPVRNDILAQNLTDYLDEILLCTRAADANQVNSGYLEDLQQIKTAIVMHKNKTYRTKLVRQQDIGRELEKRKEEIMERTLLFSEVYVGGEAMLGLLNSKHD</sequence>
<keyword evidence="3" id="KW-1185">Reference proteome</keyword>